<dbReference type="STRING" id="1714355.BTO28_07265"/>
<evidence type="ECO:0000313" key="2">
    <source>
        <dbReference type="EMBL" id="OMP67732.1"/>
    </source>
</evidence>
<comment type="similarity">
    <text evidence="1">Belongs to the SIMIBI class G3E GTPase family. ArgK/MeaB subfamily.</text>
</comment>
<keyword evidence="2" id="KW-0418">Kinase</keyword>
<gene>
    <name evidence="2" type="ORF">BTO28_07265</name>
</gene>
<dbReference type="GO" id="GO:0016301">
    <property type="term" value="F:kinase activity"/>
    <property type="evidence" value="ECO:0007669"/>
    <property type="project" value="UniProtKB-KW"/>
</dbReference>
<dbReference type="Gene3D" id="1.10.287.130">
    <property type="match status" value="1"/>
</dbReference>
<dbReference type="InterPro" id="IPR005129">
    <property type="entry name" value="GTPase_ArgK"/>
</dbReference>
<protein>
    <submittedName>
        <fullName evidence="2">ATPase/protein kinase</fullName>
    </submittedName>
</protein>
<evidence type="ECO:0000256" key="1">
    <source>
        <dbReference type="ARBA" id="ARBA00009625"/>
    </source>
</evidence>
<dbReference type="Proteomes" id="UP000188613">
    <property type="component" value="Unassembled WGS sequence"/>
</dbReference>
<dbReference type="InterPro" id="IPR027417">
    <property type="entry name" value="P-loop_NTPase"/>
</dbReference>
<dbReference type="GO" id="GO:0005737">
    <property type="term" value="C:cytoplasm"/>
    <property type="evidence" value="ECO:0007669"/>
    <property type="project" value="TreeGrafter"/>
</dbReference>
<reference evidence="2 3" key="1">
    <citation type="submission" date="2016-12" db="EMBL/GenBank/DDBJ databases">
        <title>Domibacillus sp. SAB 38T whole genome sequencing.</title>
        <authorList>
            <person name="Verma A."/>
            <person name="Ojha A.K."/>
            <person name="Krishnamurthi S."/>
        </authorList>
    </citation>
    <scope>NUCLEOTIDE SEQUENCE [LARGE SCALE GENOMIC DNA]</scope>
    <source>
        <strain evidence="2 3">SAB 38</strain>
    </source>
</reference>
<name>A0A1V2AA62_9BACI</name>
<dbReference type="PANTHER" id="PTHR23408">
    <property type="entry name" value="METHYLMALONYL-COA MUTASE"/>
    <property type="match status" value="1"/>
</dbReference>
<dbReference type="NCBIfam" id="NF006958">
    <property type="entry name" value="PRK09435.1"/>
    <property type="match status" value="1"/>
</dbReference>
<keyword evidence="2" id="KW-0808">Transferase</keyword>
<dbReference type="GO" id="GO:0005525">
    <property type="term" value="F:GTP binding"/>
    <property type="evidence" value="ECO:0007669"/>
    <property type="project" value="InterPro"/>
</dbReference>
<dbReference type="CDD" id="cd03114">
    <property type="entry name" value="MMAA-like"/>
    <property type="match status" value="1"/>
</dbReference>
<dbReference type="EMBL" id="MSFI01000009">
    <property type="protein sequence ID" value="OMP67732.1"/>
    <property type="molecule type" value="Genomic_DNA"/>
</dbReference>
<evidence type="ECO:0000313" key="3">
    <source>
        <dbReference type="Proteomes" id="UP000188613"/>
    </source>
</evidence>
<comment type="caution">
    <text evidence="2">The sequence shown here is derived from an EMBL/GenBank/DDBJ whole genome shotgun (WGS) entry which is preliminary data.</text>
</comment>
<keyword evidence="3" id="KW-1185">Reference proteome</keyword>
<dbReference type="Gene3D" id="1.20.5.170">
    <property type="match status" value="1"/>
</dbReference>
<proteinExistence type="inferred from homology"/>
<dbReference type="Pfam" id="PF03308">
    <property type="entry name" value="MeaB"/>
    <property type="match status" value="1"/>
</dbReference>
<organism evidence="2 3">
    <name type="scientific">Domibacillus epiphyticus</name>
    <dbReference type="NCBI Taxonomy" id="1714355"/>
    <lineage>
        <taxon>Bacteria</taxon>
        <taxon>Bacillati</taxon>
        <taxon>Bacillota</taxon>
        <taxon>Bacilli</taxon>
        <taxon>Bacillales</taxon>
        <taxon>Bacillaceae</taxon>
        <taxon>Domibacillus</taxon>
    </lineage>
</organism>
<dbReference type="PANTHER" id="PTHR23408:SF3">
    <property type="entry name" value="METHYLMALONIC ACIDURIA TYPE A PROTEIN, MITOCHONDRIAL"/>
    <property type="match status" value="1"/>
</dbReference>
<dbReference type="OrthoDB" id="9778292at2"/>
<dbReference type="NCBIfam" id="TIGR00750">
    <property type="entry name" value="lao"/>
    <property type="match status" value="1"/>
</dbReference>
<dbReference type="AlphaFoldDB" id="A0A1V2AA62"/>
<sequence length="359" mass="39466">MTEEHLHVRKGVAASHDGMIAPPRKTFRKKTAEPPNLTAIAEKVKQGSMRELAKAITFIESNAGDHYLYGQKLLQELLPSTGKAIRIGITGVPGAGKSTFIESFGTMLCDAGHRVAVLAIDPSSSISGGSILGDKTRMEKLAKHSNAFIRPSPSGGTLGGVHRKTRETMLLCEAAGFDVILIETVGVGQSEFIVRSMVDFFMLLALTGAGDELQGMKKGIMELADAIVVNKADGVNKQLAEKTKNEFNQILHFLQPATKGWISKAYTCSALKNEGMDSIWSVIGEFRETVEKSGVLNERRRRQTKEWLHTLIMEQLKNNFYRHPYVKDQISQLEQAAMDGDITPSQATESLFREVYGDK</sequence>
<dbReference type="GO" id="GO:0003924">
    <property type="term" value="F:GTPase activity"/>
    <property type="evidence" value="ECO:0007669"/>
    <property type="project" value="InterPro"/>
</dbReference>
<dbReference type="Gene3D" id="3.40.50.300">
    <property type="entry name" value="P-loop containing nucleotide triphosphate hydrolases"/>
    <property type="match status" value="1"/>
</dbReference>
<accession>A0A1V2AA62</accession>
<dbReference type="SUPFAM" id="SSF52540">
    <property type="entry name" value="P-loop containing nucleoside triphosphate hydrolases"/>
    <property type="match status" value="1"/>
</dbReference>
<dbReference type="RefSeq" id="WP_076764864.1">
    <property type="nucleotide sequence ID" value="NZ_MSFI01000009.1"/>
</dbReference>